<evidence type="ECO:0000313" key="8">
    <source>
        <dbReference type="Proteomes" id="UP000239237"/>
    </source>
</evidence>
<dbReference type="PROSITE" id="PS00041">
    <property type="entry name" value="HTH_ARAC_FAMILY_1"/>
    <property type="match status" value="1"/>
</dbReference>
<sequence>MLADTLKAIQQLITDKIFMQDTHNNVIFGDENLFNQFNNQLNFHNALLENPSSILFYPIVHSDSVHYDGIFAIFSIKTYHLFLYGKPTQSESNSSTYLLLNLYQKYRAILAIIYNEIPESNGTINIKSPDDSVSLLEYSSRLQTHHSYLDEQALLSTIKTGDKQIVINAYKQFQVKNEHESFLAMKNNRLRHEKNMLIIVATLATREAIQAGVNEKKAYLLSDQWINTIEKHTTVEDIINQNVRLNILLNFASLVKSLKYSKLSHLIFEIQTYIQIHIYENLSIIDIAKQFKYSQNYLSARFKKETNQTLKQYIIGAKIEEAKRLLLSTQLSLIDISTLLNFKDYTHFSHTFKRLTGTSPKQFISTKKY</sequence>
<keyword evidence="3" id="KW-0804">Transcription</keyword>
<gene>
    <name evidence="6" type="primary">melR_2</name>
    <name evidence="5" type="ORF">LES8486_00640</name>
    <name evidence="6" type="ORF">LES9216_00787</name>
</gene>
<dbReference type="PANTHER" id="PTHR43280">
    <property type="entry name" value="ARAC-FAMILY TRANSCRIPTIONAL REGULATOR"/>
    <property type="match status" value="1"/>
</dbReference>
<keyword evidence="8" id="KW-1185">Reference proteome</keyword>
<dbReference type="GO" id="GO:0003700">
    <property type="term" value="F:DNA-binding transcription factor activity"/>
    <property type="evidence" value="ECO:0007669"/>
    <property type="project" value="InterPro"/>
</dbReference>
<protein>
    <submittedName>
        <fullName evidence="6">Melibiose operon regulatory protein</fullName>
    </submittedName>
</protein>
<dbReference type="Proteomes" id="UP000237923">
    <property type="component" value="Unassembled WGS sequence"/>
</dbReference>
<dbReference type="GeneID" id="99673998"/>
<reference evidence="5 8" key="1">
    <citation type="submission" date="2018-02" db="EMBL/GenBank/DDBJ databases">
        <authorList>
            <person name="Rodrigo-Torres L."/>
            <person name="Arahal R. D."/>
            <person name="Lucena T."/>
        </authorList>
    </citation>
    <scope>NUCLEOTIDE SEQUENCE [LARGE SCALE GENOMIC DNA]</scope>
    <source>
        <strain evidence="5 8">CECT 8486</strain>
    </source>
</reference>
<dbReference type="PANTHER" id="PTHR43280:SF34">
    <property type="entry name" value="ARAC-FAMILY TRANSCRIPTIONAL REGULATOR"/>
    <property type="match status" value="1"/>
</dbReference>
<dbReference type="SMART" id="SM00342">
    <property type="entry name" value="HTH_ARAC"/>
    <property type="match status" value="1"/>
</dbReference>
<accession>A0A2N9KA45</accession>
<dbReference type="InterPro" id="IPR018060">
    <property type="entry name" value="HTH_AraC"/>
</dbReference>
<evidence type="ECO:0000256" key="3">
    <source>
        <dbReference type="ARBA" id="ARBA00023163"/>
    </source>
</evidence>
<dbReference type="Pfam" id="PF12833">
    <property type="entry name" value="HTH_18"/>
    <property type="match status" value="1"/>
</dbReference>
<dbReference type="PROSITE" id="PS01124">
    <property type="entry name" value="HTH_ARAC_FAMILY_2"/>
    <property type="match status" value="1"/>
</dbReference>
<keyword evidence="2" id="KW-0238">DNA-binding</keyword>
<dbReference type="SUPFAM" id="SSF46689">
    <property type="entry name" value="Homeodomain-like"/>
    <property type="match status" value="2"/>
</dbReference>
<evidence type="ECO:0000256" key="1">
    <source>
        <dbReference type="ARBA" id="ARBA00023015"/>
    </source>
</evidence>
<reference evidence="6 7" key="2">
    <citation type="submission" date="2018-02" db="EMBL/GenBank/DDBJ databases">
        <authorList>
            <person name="Cohen D.B."/>
            <person name="Kent A.D."/>
        </authorList>
    </citation>
    <scope>NUCLEOTIDE SEQUENCE [LARGE SCALE GENOMIC DNA]</scope>
    <source>
        <strain evidence="6 7">CECT 9216</strain>
    </source>
</reference>
<evidence type="ECO:0000313" key="6">
    <source>
        <dbReference type="EMBL" id="SPE06935.1"/>
    </source>
</evidence>
<dbReference type="Proteomes" id="UP000239237">
    <property type="component" value="Unassembled WGS sequence"/>
</dbReference>
<feature type="domain" description="HTH araC/xylS-type" evidence="4">
    <location>
        <begin position="268"/>
        <end position="366"/>
    </location>
</feature>
<dbReference type="InterPro" id="IPR018062">
    <property type="entry name" value="HTH_AraC-typ_CS"/>
</dbReference>
<dbReference type="AlphaFoldDB" id="A0A2N9KA45"/>
<dbReference type="RefSeq" id="WP_072613514.1">
    <property type="nucleotide sequence ID" value="NZ_AP017935.1"/>
</dbReference>
<dbReference type="Gene3D" id="1.10.10.60">
    <property type="entry name" value="Homeodomain-like"/>
    <property type="match status" value="2"/>
</dbReference>
<evidence type="ECO:0000259" key="4">
    <source>
        <dbReference type="PROSITE" id="PS01124"/>
    </source>
</evidence>
<organism evidence="6 7">
    <name type="scientific">Leuconostoc suionicum</name>
    <dbReference type="NCBI Taxonomy" id="1511761"/>
    <lineage>
        <taxon>Bacteria</taxon>
        <taxon>Bacillati</taxon>
        <taxon>Bacillota</taxon>
        <taxon>Bacilli</taxon>
        <taxon>Lactobacillales</taxon>
        <taxon>Lactobacillaceae</taxon>
        <taxon>Leuconostoc</taxon>
    </lineage>
</organism>
<evidence type="ECO:0000256" key="2">
    <source>
        <dbReference type="ARBA" id="ARBA00023125"/>
    </source>
</evidence>
<dbReference type="EMBL" id="OKQR01000001">
    <property type="protein sequence ID" value="SPD91656.1"/>
    <property type="molecule type" value="Genomic_DNA"/>
</dbReference>
<dbReference type="KEGG" id="lsu:A6B45_04275"/>
<evidence type="ECO:0000313" key="5">
    <source>
        <dbReference type="EMBL" id="SPD91656.1"/>
    </source>
</evidence>
<dbReference type="GO" id="GO:0043565">
    <property type="term" value="F:sequence-specific DNA binding"/>
    <property type="evidence" value="ECO:0007669"/>
    <property type="project" value="InterPro"/>
</dbReference>
<dbReference type="EMBL" id="OKQU01000001">
    <property type="protein sequence ID" value="SPE06935.1"/>
    <property type="molecule type" value="Genomic_DNA"/>
</dbReference>
<name>A0A2N9KA45_9LACO</name>
<keyword evidence="1" id="KW-0805">Transcription regulation</keyword>
<proteinExistence type="predicted"/>
<evidence type="ECO:0000313" key="7">
    <source>
        <dbReference type="Proteomes" id="UP000237923"/>
    </source>
</evidence>
<dbReference type="InterPro" id="IPR009057">
    <property type="entry name" value="Homeodomain-like_sf"/>
</dbReference>